<evidence type="ECO:0000259" key="1">
    <source>
        <dbReference type="Pfam" id="PF04859"/>
    </source>
</evidence>
<dbReference type="Proteomes" id="UP001327560">
    <property type="component" value="Chromosome 9"/>
</dbReference>
<name>A0AAQ3L2B3_9LILI</name>
<dbReference type="GO" id="GO:0009639">
    <property type="term" value="P:response to red or far red light"/>
    <property type="evidence" value="ECO:0007669"/>
    <property type="project" value="InterPro"/>
</dbReference>
<dbReference type="GO" id="GO:0009959">
    <property type="term" value="P:negative gravitropism"/>
    <property type="evidence" value="ECO:0007669"/>
    <property type="project" value="InterPro"/>
</dbReference>
<evidence type="ECO:0000313" key="2">
    <source>
        <dbReference type="EMBL" id="WOL19135.1"/>
    </source>
</evidence>
<organism evidence="2 3">
    <name type="scientific">Canna indica</name>
    <name type="common">Indian-shot</name>
    <dbReference type="NCBI Taxonomy" id="4628"/>
    <lineage>
        <taxon>Eukaryota</taxon>
        <taxon>Viridiplantae</taxon>
        <taxon>Streptophyta</taxon>
        <taxon>Embryophyta</taxon>
        <taxon>Tracheophyta</taxon>
        <taxon>Spermatophyta</taxon>
        <taxon>Magnoliopsida</taxon>
        <taxon>Liliopsida</taxon>
        <taxon>Zingiberales</taxon>
        <taxon>Cannaceae</taxon>
        <taxon>Canna</taxon>
    </lineage>
</organism>
<dbReference type="PANTHER" id="PTHR31161">
    <property type="entry name" value="PROTEIN GRAVITROPIC IN THE LIGHT 1"/>
    <property type="match status" value="1"/>
</dbReference>
<proteinExistence type="predicted"/>
<evidence type="ECO:0000313" key="3">
    <source>
        <dbReference type="Proteomes" id="UP001327560"/>
    </source>
</evidence>
<sequence>MGCATSALWGHQGIKASLISNSKLKFPPSAFALAEGNPKHEIEPCKLQKAIASLSTRMLLSGLLKETQSHDDDNNNQKASAMNQNKFESIEVFISDLFKNISSLEAAYVQLQHAHTPYNPEEICYADKLVVAELVELSQLEHKYQQTNPRPNIASPHDSCLLAEIQQQQNLLMTYQVMVKKFQSQIQIREGEIWHLQQQVQESSKMKLKLEKKLKQRGKTS</sequence>
<accession>A0AAQ3L2B3</accession>
<dbReference type="InterPro" id="IPR006943">
    <property type="entry name" value="DUF641_pln"/>
</dbReference>
<dbReference type="AlphaFoldDB" id="A0AAQ3L2B3"/>
<dbReference type="EMBL" id="CP136898">
    <property type="protein sequence ID" value="WOL19135.1"/>
    <property type="molecule type" value="Genomic_DNA"/>
</dbReference>
<feature type="domain" description="DUF641" evidence="1">
    <location>
        <begin position="89"/>
        <end position="213"/>
    </location>
</feature>
<gene>
    <name evidence="2" type="ORF">Cni_G27932</name>
</gene>
<dbReference type="Pfam" id="PF04859">
    <property type="entry name" value="DUF641"/>
    <property type="match status" value="1"/>
</dbReference>
<reference evidence="2 3" key="1">
    <citation type="submission" date="2023-10" db="EMBL/GenBank/DDBJ databases">
        <title>Chromosome-scale genome assembly provides insights into flower coloration mechanisms of Canna indica.</title>
        <authorList>
            <person name="Li C."/>
        </authorList>
    </citation>
    <scope>NUCLEOTIDE SEQUENCE [LARGE SCALE GENOMIC DNA]</scope>
    <source>
        <tissue evidence="2">Flower</tissue>
    </source>
</reference>
<keyword evidence="3" id="KW-1185">Reference proteome</keyword>
<protein>
    <recommendedName>
        <fullName evidence="1">DUF641 domain-containing protein</fullName>
    </recommendedName>
</protein>
<dbReference type="InterPro" id="IPR040225">
    <property type="entry name" value="GIL1-like"/>
</dbReference>